<evidence type="ECO:0000256" key="4">
    <source>
        <dbReference type="ARBA" id="ARBA00022737"/>
    </source>
</evidence>
<feature type="domain" description="Sushi" evidence="13">
    <location>
        <begin position="193"/>
        <end position="263"/>
    </location>
</feature>
<evidence type="ECO:0000259" key="13">
    <source>
        <dbReference type="PROSITE" id="PS50923"/>
    </source>
</evidence>
<evidence type="ECO:0000256" key="9">
    <source>
        <dbReference type="PROSITE-ProRule" id="PRU00124"/>
    </source>
</evidence>
<keyword evidence="3" id="KW-0812">Transmembrane</keyword>
<dbReference type="GO" id="GO:0004252">
    <property type="term" value="F:serine-type endopeptidase activity"/>
    <property type="evidence" value="ECO:0007669"/>
    <property type="project" value="InterPro"/>
</dbReference>
<dbReference type="GO" id="GO:0004930">
    <property type="term" value="F:G protein-coupled receptor activity"/>
    <property type="evidence" value="ECO:0007669"/>
    <property type="project" value="InterPro"/>
</dbReference>
<dbReference type="SMART" id="SM00192">
    <property type="entry name" value="LDLa"/>
    <property type="match status" value="4"/>
</dbReference>
<keyword evidence="8" id="KW-0863">Zinc-finger</keyword>
<dbReference type="Gene3D" id="2.10.70.10">
    <property type="entry name" value="Complement Module, domain 1"/>
    <property type="match status" value="2"/>
</dbReference>
<dbReference type="PANTHER" id="PTHR24270">
    <property type="entry name" value="LOW-DENSITY LIPOPROTEIN RECEPTOR-RELATED"/>
    <property type="match status" value="1"/>
</dbReference>
<dbReference type="InterPro" id="IPR002172">
    <property type="entry name" value="LDrepeatLR_classA_rpt"/>
</dbReference>
<dbReference type="InterPro" id="IPR018114">
    <property type="entry name" value="TRYPSIN_HIS"/>
</dbReference>
<dbReference type="InterPro" id="IPR036055">
    <property type="entry name" value="LDL_receptor-like_sf"/>
</dbReference>
<accession>A0AAN9Y375</accession>
<comment type="subcellular location">
    <subcellularLocation>
        <location evidence="2">Endomembrane system</location>
    </subcellularLocation>
    <subcellularLocation>
        <location evidence="1">Membrane</location>
        <topology evidence="1">Single-pass membrane protein</topology>
    </subcellularLocation>
</comment>
<comment type="caution">
    <text evidence="14">The sequence shown here is derived from an EMBL/GenBank/DDBJ whole genome shotgun (WGS) entry which is preliminary data.</text>
</comment>
<dbReference type="GO" id="GO:0005886">
    <property type="term" value="C:plasma membrane"/>
    <property type="evidence" value="ECO:0007669"/>
    <property type="project" value="TreeGrafter"/>
</dbReference>
<dbReference type="AlphaFoldDB" id="A0AAN9Y375"/>
<keyword evidence="4" id="KW-0677">Repeat</keyword>
<sequence>MIRKDCPNGADETLDTCSNNQCKDDEYRCEYGACVSKSFLCDGYWQCADGTDENWDICQNFTCPPNKFRCDYGGCLDDDQLCDGFSSCKNGADENVALCGNRTCTGDRFRCSNGLCIPSHSVCDGHCHCPNCQEESAEFCVNNVCPRDKGRIFRCDYGACLYMGHVCNGVKNCADNSDEHENICKKKIPQDLTTCTVPAKVANRFHTLQCPSGNCETRPGKRVEQFARVTFTCADGFHTEGGNGSFSVCIDGYWTPPIPQCEKKCKPLTPINEELTCFRRRRGNPVSCATPLLPGAVVHVKCKEAYVPPGNKIAGISTTCNKDGSWSDKLYKCIPDCGKAVGSGQNLISHGSPEIAGDSPWHVAIYSTAGYKNPLLICGATIISENLIVSAAHCFRDQSGNPLQESNFEAVVAKLNRGYDLKDSNLMKRYKVSSGCPNFLPGVSIFGWMSYFSANCLISRPALSFRKSS</sequence>
<evidence type="ECO:0000313" key="15">
    <source>
        <dbReference type="Proteomes" id="UP001367676"/>
    </source>
</evidence>
<dbReference type="Pfam" id="PF00089">
    <property type="entry name" value="Trypsin"/>
    <property type="match status" value="1"/>
</dbReference>
<dbReference type="SUPFAM" id="SSF57424">
    <property type="entry name" value="LDL receptor-like module"/>
    <property type="match status" value="4"/>
</dbReference>
<dbReference type="PANTHER" id="PTHR24270:SF62">
    <property type="entry name" value="LOW-DENSITY LIPOPROTEIN RECEPTOR-RELATED PROTEIN 2"/>
    <property type="match status" value="1"/>
</dbReference>
<keyword evidence="6" id="KW-0472">Membrane</keyword>
<keyword evidence="10" id="KW-0768">Sushi</keyword>
<gene>
    <name evidence="14" type="ORF">V9T40_014188</name>
</gene>
<dbReference type="InterPro" id="IPR035976">
    <property type="entry name" value="Sushi/SCR/CCP_sf"/>
</dbReference>
<feature type="disulfide bond" evidence="9">
    <location>
        <begin position="22"/>
        <end position="34"/>
    </location>
</feature>
<dbReference type="GO" id="GO:0008270">
    <property type="term" value="F:zinc ion binding"/>
    <property type="evidence" value="ECO:0007669"/>
    <property type="project" value="UniProtKB-KW"/>
</dbReference>
<dbReference type="InterPro" id="IPR009003">
    <property type="entry name" value="Peptidase_S1_PA"/>
</dbReference>
<dbReference type="SUPFAM" id="SSF50494">
    <property type="entry name" value="Trypsin-like serine proteases"/>
    <property type="match status" value="1"/>
</dbReference>
<keyword evidence="5" id="KW-1133">Transmembrane helix</keyword>
<feature type="disulfide bond" evidence="9">
    <location>
        <begin position="70"/>
        <end position="88"/>
    </location>
</feature>
<evidence type="ECO:0000259" key="12">
    <source>
        <dbReference type="PROSITE" id="PS50227"/>
    </source>
</evidence>
<dbReference type="GO" id="GO:0012505">
    <property type="term" value="C:endomembrane system"/>
    <property type="evidence" value="ECO:0007669"/>
    <property type="project" value="UniProtKB-SubCell"/>
</dbReference>
<dbReference type="PROSITE" id="PS50923">
    <property type="entry name" value="SUSHI"/>
    <property type="match status" value="1"/>
</dbReference>
<dbReference type="PROSITE" id="PS01209">
    <property type="entry name" value="LDLRA_1"/>
    <property type="match status" value="2"/>
</dbReference>
<keyword evidence="8" id="KW-0862">Zinc</keyword>
<evidence type="ECO:0000256" key="5">
    <source>
        <dbReference type="ARBA" id="ARBA00022989"/>
    </source>
</evidence>
<reference evidence="14 15" key="1">
    <citation type="submission" date="2024-03" db="EMBL/GenBank/DDBJ databases">
        <title>Adaptation during the transition from Ophiocordyceps entomopathogen to insect associate is accompanied by gene loss and intensified selection.</title>
        <authorList>
            <person name="Ward C.M."/>
            <person name="Onetto C.A."/>
            <person name="Borneman A.R."/>
        </authorList>
    </citation>
    <scope>NUCLEOTIDE SEQUENCE [LARGE SCALE GENOMIC DNA]</scope>
    <source>
        <strain evidence="14">AWRI1</strain>
        <tissue evidence="14">Single Adult Female</tissue>
    </source>
</reference>
<evidence type="ECO:0000256" key="8">
    <source>
        <dbReference type="PROSITE-ProRule" id="PRU00042"/>
    </source>
</evidence>
<keyword evidence="15" id="KW-1185">Reference proteome</keyword>
<dbReference type="PRINTS" id="PR00261">
    <property type="entry name" value="LDLRECEPTOR"/>
</dbReference>
<evidence type="ECO:0000256" key="6">
    <source>
        <dbReference type="ARBA" id="ARBA00023136"/>
    </source>
</evidence>
<dbReference type="PROSITE" id="PS50227">
    <property type="entry name" value="G_PROTEIN_RECEP_F2_3"/>
    <property type="match status" value="1"/>
</dbReference>
<protein>
    <submittedName>
        <fullName evidence="14">Uncharacterized protein</fullName>
    </submittedName>
</protein>
<evidence type="ECO:0000256" key="10">
    <source>
        <dbReference type="PROSITE-ProRule" id="PRU00302"/>
    </source>
</evidence>
<dbReference type="PROSITE" id="PS00134">
    <property type="entry name" value="TRYPSIN_HIS"/>
    <property type="match status" value="1"/>
</dbReference>
<feature type="domain" description="C2H2-type" evidence="11">
    <location>
        <begin position="331"/>
        <end position="360"/>
    </location>
</feature>
<dbReference type="Proteomes" id="UP001367676">
    <property type="component" value="Unassembled WGS sequence"/>
</dbReference>
<name>A0AAN9Y375_9HEMI</name>
<keyword evidence="8" id="KW-0479">Metal-binding</keyword>
<dbReference type="SUPFAM" id="SSF57535">
    <property type="entry name" value="Complement control module/SCR domain"/>
    <property type="match status" value="2"/>
</dbReference>
<proteinExistence type="predicted"/>
<dbReference type="InterPro" id="IPR000436">
    <property type="entry name" value="Sushi_SCR_CCP_dom"/>
</dbReference>
<dbReference type="Pfam" id="PF00057">
    <property type="entry name" value="Ldl_recept_a"/>
    <property type="match status" value="2"/>
</dbReference>
<evidence type="ECO:0000313" key="14">
    <source>
        <dbReference type="EMBL" id="KAK7582743.1"/>
    </source>
</evidence>
<feature type="domain" description="G-protein coupled receptors family 2 profile 1" evidence="12">
    <location>
        <begin position="260"/>
        <end position="341"/>
    </location>
</feature>
<evidence type="ECO:0000256" key="2">
    <source>
        <dbReference type="ARBA" id="ARBA00004308"/>
    </source>
</evidence>
<dbReference type="SMART" id="SM00032">
    <property type="entry name" value="CCP"/>
    <property type="match status" value="2"/>
</dbReference>
<feature type="disulfide bond" evidence="9">
    <location>
        <begin position="63"/>
        <end position="75"/>
    </location>
</feature>
<dbReference type="InterPro" id="IPR001879">
    <property type="entry name" value="GPCR_2_extracellular_dom"/>
</dbReference>
<dbReference type="GO" id="GO:0006508">
    <property type="term" value="P:proteolysis"/>
    <property type="evidence" value="ECO:0007669"/>
    <property type="project" value="InterPro"/>
</dbReference>
<dbReference type="CDD" id="cd00112">
    <property type="entry name" value="LDLa"/>
    <property type="match status" value="4"/>
</dbReference>
<dbReference type="Gene3D" id="4.10.400.10">
    <property type="entry name" value="Low-density Lipoprotein Receptor"/>
    <property type="match status" value="4"/>
</dbReference>
<dbReference type="InterPro" id="IPR050685">
    <property type="entry name" value="LDLR"/>
</dbReference>
<evidence type="ECO:0000256" key="1">
    <source>
        <dbReference type="ARBA" id="ARBA00004167"/>
    </source>
</evidence>
<evidence type="ECO:0000256" key="7">
    <source>
        <dbReference type="ARBA" id="ARBA00023157"/>
    </source>
</evidence>
<dbReference type="EMBL" id="JBBCAQ010000033">
    <property type="protein sequence ID" value="KAK7582743.1"/>
    <property type="molecule type" value="Genomic_DNA"/>
</dbReference>
<feature type="disulfide bond" evidence="9">
    <location>
        <begin position="155"/>
        <end position="173"/>
    </location>
</feature>
<feature type="disulfide bond" evidence="9">
    <location>
        <begin position="111"/>
        <end position="129"/>
    </location>
</feature>
<dbReference type="InterPro" id="IPR001254">
    <property type="entry name" value="Trypsin_dom"/>
</dbReference>
<dbReference type="PROSITE" id="PS50157">
    <property type="entry name" value="ZINC_FINGER_C2H2_2"/>
    <property type="match status" value="1"/>
</dbReference>
<dbReference type="Gene3D" id="2.40.10.10">
    <property type="entry name" value="Trypsin-like serine proteases"/>
    <property type="match status" value="1"/>
</dbReference>
<evidence type="ECO:0000259" key="11">
    <source>
        <dbReference type="PROSITE" id="PS50157"/>
    </source>
</evidence>
<keyword evidence="7 9" id="KW-1015">Disulfide bond</keyword>
<dbReference type="InterPro" id="IPR023415">
    <property type="entry name" value="LDLR_class-A_CS"/>
</dbReference>
<dbReference type="PROSITE" id="PS50068">
    <property type="entry name" value="LDLRA_2"/>
    <property type="match status" value="4"/>
</dbReference>
<feature type="disulfide bond" evidence="9">
    <location>
        <begin position="29"/>
        <end position="47"/>
    </location>
</feature>
<organism evidence="14 15">
    <name type="scientific">Parthenolecanium corni</name>
    <dbReference type="NCBI Taxonomy" id="536013"/>
    <lineage>
        <taxon>Eukaryota</taxon>
        <taxon>Metazoa</taxon>
        <taxon>Ecdysozoa</taxon>
        <taxon>Arthropoda</taxon>
        <taxon>Hexapoda</taxon>
        <taxon>Insecta</taxon>
        <taxon>Pterygota</taxon>
        <taxon>Neoptera</taxon>
        <taxon>Paraneoptera</taxon>
        <taxon>Hemiptera</taxon>
        <taxon>Sternorrhyncha</taxon>
        <taxon>Coccoidea</taxon>
        <taxon>Coccidae</taxon>
        <taxon>Parthenolecanium</taxon>
    </lineage>
</organism>
<dbReference type="InterPro" id="IPR043504">
    <property type="entry name" value="Peptidase_S1_PA_chymotrypsin"/>
</dbReference>
<evidence type="ECO:0000256" key="3">
    <source>
        <dbReference type="ARBA" id="ARBA00022692"/>
    </source>
</evidence>
<dbReference type="Pfam" id="PF00084">
    <property type="entry name" value="Sushi"/>
    <property type="match status" value="2"/>
</dbReference>
<dbReference type="GO" id="GO:0016192">
    <property type="term" value="P:vesicle-mediated transport"/>
    <property type="evidence" value="ECO:0007669"/>
    <property type="project" value="UniProtKB-ARBA"/>
</dbReference>
<dbReference type="InterPro" id="IPR013087">
    <property type="entry name" value="Znf_C2H2_type"/>
</dbReference>
<comment type="caution">
    <text evidence="10">Lacks conserved residue(s) required for the propagation of feature annotation.</text>
</comment>
<feature type="disulfide bond" evidence="9">
    <location>
        <begin position="104"/>
        <end position="116"/>
    </location>
</feature>